<feature type="domain" description="Heterokaryon incompatibility" evidence="2">
    <location>
        <begin position="77"/>
        <end position="211"/>
    </location>
</feature>
<dbReference type="InterPro" id="IPR052895">
    <property type="entry name" value="HetReg/Transcr_Mod"/>
</dbReference>
<evidence type="ECO:0000313" key="4">
    <source>
        <dbReference type="Proteomes" id="UP000660729"/>
    </source>
</evidence>
<dbReference type="PANTHER" id="PTHR24148">
    <property type="entry name" value="ANKYRIN REPEAT DOMAIN-CONTAINING PROTEIN 39 HOMOLOG-RELATED"/>
    <property type="match status" value="1"/>
</dbReference>
<evidence type="ECO:0000259" key="2">
    <source>
        <dbReference type="Pfam" id="PF06985"/>
    </source>
</evidence>
<gene>
    <name evidence="3" type="ORF">HII31_03574</name>
</gene>
<dbReference type="OrthoDB" id="2157530at2759"/>
<organism evidence="3 4">
    <name type="scientific">Pseudocercospora fuligena</name>
    <dbReference type="NCBI Taxonomy" id="685502"/>
    <lineage>
        <taxon>Eukaryota</taxon>
        <taxon>Fungi</taxon>
        <taxon>Dikarya</taxon>
        <taxon>Ascomycota</taxon>
        <taxon>Pezizomycotina</taxon>
        <taxon>Dothideomycetes</taxon>
        <taxon>Dothideomycetidae</taxon>
        <taxon>Mycosphaerellales</taxon>
        <taxon>Mycosphaerellaceae</taxon>
        <taxon>Pseudocercospora</taxon>
    </lineage>
</organism>
<keyword evidence="4" id="KW-1185">Reference proteome</keyword>
<dbReference type="Proteomes" id="UP000660729">
    <property type="component" value="Unassembled WGS sequence"/>
</dbReference>
<accession>A0A8H6RMK1</accession>
<evidence type="ECO:0000313" key="3">
    <source>
        <dbReference type="EMBL" id="KAF7195106.1"/>
    </source>
</evidence>
<feature type="region of interest" description="Disordered" evidence="1">
    <location>
        <begin position="1"/>
        <end position="21"/>
    </location>
</feature>
<name>A0A8H6RMK1_9PEZI</name>
<sequence>MSANYSLKRKHDGDQHGQPRPSKRLLAELCAPPKDEFVHVPIHENQIRLVRVEKSSSRETSLSCSLSAYERSKAPRYVALSYCWGSPTPTAPVMVNGKVYHVRSNLHSALQVLRNQPLEHLWIDALCINQNNLPEKAQQVNQMAKTFSAAQHVLAWLGPSTTESDIAIEGLQGMLEPRMLNSPRSDLRLSLSAIQDLICRPWFNRARIVQEALLAPRMSFMCGERSLSLETLSTGIELIQSPPCSEQRRPEALRSEEVRSLMHSGWNCILDLLKSSLVRKSSSGRVLACRLSLESLVTKLNTFQCEDPRDAVHCMRSLANDGGPAVDYSKSVLEVYTEFIAHCINTSGRLDIICRPWAPVPATPWHSNLIDPDLKFAVPSWICTREKVPFPDSRATYRRRYNADSLVGQATRKVYDADMGREAVVQFGKVGASQQYDGSIHVDGKILGQIAIASGRMAEGVVSKESLSLLGTVKKDKLSGDISSISESIWRTLCANRGPEESAPPLLYGVAMVELLQMLPGGTSLDTVDLIDDKVPSYLKNFLERAQSVVWNRKTFRAHYTDGKASNDYLVGLGPRETAAGDYICILYGCSVPVVMRKHENGHSVRWELIGESYVDAMMEGEALYDLTEDEIQQQTVTFDIR</sequence>
<proteinExistence type="predicted"/>
<comment type="caution">
    <text evidence="3">The sequence shown here is derived from an EMBL/GenBank/DDBJ whole genome shotgun (WGS) entry which is preliminary data.</text>
</comment>
<protein>
    <submittedName>
        <fullName evidence="3">Heterokaryon incompatibility protein 6, OR allele</fullName>
    </submittedName>
</protein>
<dbReference type="InterPro" id="IPR010730">
    <property type="entry name" value="HET"/>
</dbReference>
<dbReference type="Pfam" id="PF06985">
    <property type="entry name" value="HET"/>
    <property type="match status" value="1"/>
</dbReference>
<reference evidence="3" key="1">
    <citation type="submission" date="2020-04" db="EMBL/GenBank/DDBJ databases">
        <title>Draft genome resource of the tomato pathogen Pseudocercospora fuligena.</title>
        <authorList>
            <person name="Zaccaron A."/>
        </authorList>
    </citation>
    <scope>NUCLEOTIDE SEQUENCE</scope>
    <source>
        <strain evidence="3">PF001</strain>
    </source>
</reference>
<evidence type="ECO:0000256" key="1">
    <source>
        <dbReference type="SAM" id="MobiDB-lite"/>
    </source>
</evidence>
<dbReference type="PANTHER" id="PTHR24148:SF64">
    <property type="entry name" value="HETEROKARYON INCOMPATIBILITY DOMAIN-CONTAINING PROTEIN"/>
    <property type="match status" value="1"/>
</dbReference>
<dbReference type="AlphaFoldDB" id="A0A8H6RMK1"/>
<dbReference type="EMBL" id="JABCIY010000043">
    <property type="protein sequence ID" value="KAF7195106.1"/>
    <property type="molecule type" value="Genomic_DNA"/>
</dbReference>